<evidence type="ECO:0000313" key="2">
    <source>
        <dbReference type="Proteomes" id="UP001152484"/>
    </source>
</evidence>
<reference evidence="1" key="1">
    <citation type="submission" date="2022-07" db="EMBL/GenBank/DDBJ databases">
        <authorList>
            <person name="Macas J."/>
            <person name="Novak P."/>
            <person name="Neumann P."/>
        </authorList>
    </citation>
    <scope>NUCLEOTIDE SEQUENCE</scope>
</reference>
<sequence length="144" mass="15857">MARVTTMKEAGSLQKRLDDMEATHRIMGGELRRKAEEVGPAAVRALKEGPELQTEVDWVILVRRAKIALGWLQTPEGEDRLAEEGTQCLQLGKFDMQKFIYEAVLNRDPSFCAKAWGLPSPIAVEESSVPTVPAPEVPPSESGN</sequence>
<organism evidence="1 2">
    <name type="scientific">Cuscuta europaea</name>
    <name type="common">European dodder</name>
    <dbReference type="NCBI Taxonomy" id="41803"/>
    <lineage>
        <taxon>Eukaryota</taxon>
        <taxon>Viridiplantae</taxon>
        <taxon>Streptophyta</taxon>
        <taxon>Embryophyta</taxon>
        <taxon>Tracheophyta</taxon>
        <taxon>Spermatophyta</taxon>
        <taxon>Magnoliopsida</taxon>
        <taxon>eudicotyledons</taxon>
        <taxon>Gunneridae</taxon>
        <taxon>Pentapetalae</taxon>
        <taxon>asterids</taxon>
        <taxon>lamiids</taxon>
        <taxon>Solanales</taxon>
        <taxon>Convolvulaceae</taxon>
        <taxon>Cuscuteae</taxon>
        <taxon>Cuscuta</taxon>
        <taxon>Cuscuta subgen. Cuscuta</taxon>
    </lineage>
</organism>
<dbReference type="AlphaFoldDB" id="A0A9P1E2Q5"/>
<comment type="caution">
    <text evidence="1">The sequence shown here is derived from an EMBL/GenBank/DDBJ whole genome shotgun (WGS) entry which is preliminary data.</text>
</comment>
<dbReference type="Proteomes" id="UP001152484">
    <property type="component" value="Unassembled WGS sequence"/>
</dbReference>
<keyword evidence="2" id="KW-1185">Reference proteome</keyword>
<dbReference type="OrthoDB" id="1752359at2759"/>
<protein>
    <submittedName>
        <fullName evidence="1">Uncharacterized protein</fullName>
    </submittedName>
</protein>
<accession>A0A9P1E2Q5</accession>
<gene>
    <name evidence="1" type="ORF">CEURO_LOCUS5126</name>
</gene>
<evidence type="ECO:0000313" key="1">
    <source>
        <dbReference type="EMBL" id="CAH9074376.1"/>
    </source>
</evidence>
<proteinExistence type="predicted"/>
<name>A0A9P1E2Q5_CUSEU</name>
<dbReference type="EMBL" id="CAMAPE010000009">
    <property type="protein sequence ID" value="CAH9074376.1"/>
    <property type="molecule type" value="Genomic_DNA"/>
</dbReference>